<protein>
    <submittedName>
        <fullName evidence="1">Uncharacterized protein</fullName>
    </submittedName>
</protein>
<evidence type="ECO:0000313" key="1">
    <source>
        <dbReference type="EMBL" id="MPM82448.1"/>
    </source>
</evidence>
<comment type="caution">
    <text evidence="1">The sequence shown here is derived from an EMBL/GenBank/DDBJ whole genome shotgun (WGS) entry which is preliminary data.</text>
</comment>
<gene>
    <name evidence="1" type="ORF">SDC9_129509</name>
</gene>
<organism evidence="1">
    <name type="scientific">bioreactor metagenome</name>
    <dbReference type="NCBI Taxonomy" id="1076179"/>
    <lineage>
        <taxon>unclassified sequences</taxon>
        <taxon>metagenomes</taxon>
        <taxon>ecological metagenomes</taxon>
    </lineage>
</organism>
<dbReference type="EMBL" id="VSSQ01031534">
    <property type="protein sequence ID" value="MPM82448.1"/>
    <property type="molecule type" value="Genomic_DNA"/>
</dbReference>
<proteinExistence type="predicted"/>
<dbReference type="AlphaFoldDB" id="A0A645D012"/>
<name>A0A645D012_9ZZZZ</name>
<reference evidence="1" key="1">
    <citation type="submission" date="2019-08" db="EMBL/GenBank/DDBJ databases">
        <authorList>
            <person name="Kucharzyk K."/>
            <person name="Murdoch R.W."/>
            <person name="Higgins S."/>
            <person name="Loffler F."/>
        </authorList>
    </citation>
    <scope>NUCLEOTIDE SEQUENCE</scope>
</reference>
<accession>A0A645D012</accession>
<sequence length="176" mass="18360">MQPVDRVGGDAQRGGEAEAGLGVGDVVVDRLRQVDDVQPRLGQLQGVLGGAATADADQGGQLVPLVVLDDRRHHVDGFVADPELVRLVARGAEDRAAGGEDAGQGHRVERDVAVLDQAADAVAEADHLHAVVPHSRLAEPADRRVQPRAVAPCGQHSDPVCLLAHPALLARTVRPA</sequence>